<gene>
    <name evidence="1" type="ORF">L596_006447</name>
</gene>
<dbReference type="AlphaFoldDB" id="A0A4U8V434"/>
<evidence type="ECO:0000313" key="2">
    <source>
        <dbReference type="Proteomes" id="UP000298663"/>
    </source>
</evidence>
<keyword evidence="2" id="KW-1185">Reference proteome</keyword>
<reference evidence="1 2" key="2">
    <citation type="journal article" date="2019" name="G3 (Bethesda)">
        <title>Hybrid Assembly of the Genome of the Entomopathogenic Nematode Steinernema carpocapsae Identifies the X-Chromosome.</title>
        <authorList>
            <person name="Serra L."/>
            <person name="Macchietto M."/>
            <person name="Macias-Munoz A."/>
            <person name="McGill C.J."/>
            <person name="Rodriguez I.M."/>
            <person name="Rodriguez B."/>
            <person name="Murad R."/>
            <person name="Mortazavi A."/>
        </authorList>
    </citation>
    <scope>NUCLEOTIDE SEQUENCE [LARGE SCALE GENOMIC DNA]</scope>
    <source>
        <strain evidence="1 2">ALL</strain>
    </source>
</reference>
<reference evidence="1 2" key="1">
    <citation type="journal article" date="2015" name="Genome Biol.">
        <title>Comparative genomics of Steinernema reveals deeply conserved gene regulatory networks.</title>
        <authorList>
            <person name="Dillman A.R."/>
            <person name="Macchietto M."/>
            <person name="Porter C.F."/>
            <person name="Rogers A."/>
            <person name="Williams B."/>
            <person name="Antoshechkin I."/>
            <person name="Lee M.M."/>
            <person name="Goodwin Z."/>
            <person name="Lu X."/>
            <person name="Lewis E.E."/>
            <person name="Goodrich-Blair H."/>
            <person name="Stock S.P."/>
            <person name="Adams B.J."/>
            <person name="Sternberg P.W."/>
            <person name="Mortazavi A."/>
        </authorList>
    </citation>
    <scope>NUCLEOTIDE SEQUENCE [LARGE SCALE GENOMIC DNA]</scope>
    <source>
        <strain evidence="1 2">ALL</strain>
    </source>
</reference>
<dbReference type="Proteomes" id="UP000298663">
    <property type="component" value="Chromosome X"/>
</dbReference>
<protein>
    <submittedName>
        <fullName evidence="1">Uncharacterized protein</fullName>
    </submittedName>
</protein>
<sequence>MDPPHRSFSSLFRIAFFRINVPFRVRSCGARFVWRQKWQNLTASCLLECQSLTATKHQRHCLAARNQPLRKERSFLHDSGSNGLSRSFHKNMLYGCKRAAMKCGTSEEVTPPC</sequence>
<organism evidence="1 2">
    <name type="scientific">Steinernema carpocapsae</name>
    <name type="common">Entomopathogenic nematode</name>
    <dbReference type="NCBI Taxonomy" id="34508"/>
    <lineage>
        <taxon>Eukaryota</taxon>
        <taxon>Metazoa</taxon>
        <taxon>Ecdysozoa</taxon>
        <taxon>Nematoda</taxon>
        <taxon>Chromadorea</taxon>
        <taxon>Rhabditida</taxon>
        <taxon>Tylenchina</taxon>
        <taxon>Panagrolaimomorpha</taxon>
        <taxon>Strongyloidoidea</taxon>
        <taxon>Steinernematidae</taxon>
        <taxon>Steinernema</taxon>
    </lineage>
</organism>
<dbReference type="EMBL" id="CM016762">
    <property type="protein sequence ID" value="TMS40005.1"/>
    <property type="molecule type" value="Genomic_DNA"/>
</dbReference>
<accession>A0A4U8V434</accession>
<name>A0A4U8V434_STECR</name>
<proteinExistence type="predicted"/>
<evidence type="ECO:0000313" key="1">
    <source>
        <dbReference type="EMBL" id="TMS40005.1"/>
    </source>
</evidence>